<accession>A0A7V5NX87</accession>
<proteinExistence type="predicted"/>
<comment type="caution">
    <text evidence="3">The sequence shown here is derived from an EMBL/GenBank/DDBJ whole genome shotgun (WGS) entry which is preliminary data.</text>
</comment>
<feature type="transmembrane region" description="Helical" evidence="1">
    <location>
        <begin position="12"/>
        <end position="33"/>
    </location>
</feature>
<keyword evidence="3" id="KW-0456">Lyase</keyword>
<keyword evidence="1" id="KW-0812">Transmembrane</keyword>
<evidence type="ECO:0000256" key="1">
    <source>
        <dbReference type="SAM" id="Phobius"/>
    </source>
</evidence>
<evidence type="ECO:0000259" key="2">
    <source>
        <dbReference type="Pfam" id="PF16327"/>
    </source>
</evidence>
<keyword evidence="1" id="KW-1133">Transmembrane helix</keyword>
<gene>
    <name evidence="3" type="ORF">ENK01_03130</name>
</gene>
<dbReference type="AlphaFoldDB" id="A0A7V5NX87"/>
<name>A0A7V5NX87_9PROT</name>
<feature type="transmembrane region" description="Helical" evidence="1">
    <location>
        <begin position="54"/>
        <end position="79"/>
    </location>
</feature>
<evidence type="ECO:0000313" key="3">
    <source>
        <dbReference type="EMBL" id="HHI88924.1"/>
    </source>
</evidence>
<sequence length="212" mass="23173">VAVLVWWQGKSVLGGLSLGLAGWLALSTLVALARRVGFGKPGIWTRLKAQPASYWSFVIAHLGLAIAMVGITGMSVWAVQDAKVIRLGESFTTGGYEFTLKDYRVGQRENFDEEVALVQVSRKGQTRANLRTARRFYPVRGMVTSEAGIKVGLFRNLYAGIGEGDRMKGWVVRAYVHPLVNWIWFGGLLMALAGFISIIGTARAGRRKEAGS</sequence>
<feature type="non-terminal residue" evidence="3">
    <location>
        <position position="1"/>
    </location>
</feature>
<feature type="transmembrane region" description="Helical" evidence="1">
    <location>
        <begin position="182"/>
        <end position="202"/>
    </location>
</feature>
<feature type="domain" description="Cytochrome c-type biogenesis protein CcmF C-terminal" evidence="2">
    <location>
        <begin position="4"/>
        <end position="199"/>
    </location>
</feature>
<dbReference type="GO" id="GO:0016829">
    <property type="term" value="F:lyase activity"/>
    <property type="evidence" value="ECO:0007669"/>
    <property type="project" value="UniProtKB-KW"/>
</dbReference>
<protein>
    <submittedName>
        <fullName evidence="3">Heme lyase NrfEFG subunit NrfE</fullName>
    </submittedName>
</protein>
<dbReference type="EMBL" id="DROP01000211">
    <property type="protein sequence ID" value="HHI88924.1"/>
    <property type="molecule type" value="Genomic_DNA"/>
</dbReference>
<organism evidence="3">
    <name type="scientific">Hellea balneolensis</name>
    <dbReference type="NCBI Taxonomy" id="287478"/>
    <lineage>
        <taxon>Bacteria</taxon>
        <taxon>Pseudomonadati</taxon>
        <taxon>Pseudomonadota</taxon>
        <taxon>Alphaproteobacteria</taxon>
        <taxon>Maricaulales</taxon>
        <taxon>Robiginitomaculaceae</taxon>
        <taxon>Hellea</taxon>
    </lineage>
</organism>
<keyword evidence="1" id="KW-0472">Membrane</keyword>
<dbReference type="Pfam" id="PF16327">
    <property type="entry name" value="CcmF_C"/>
    <property type="match status" value="1"/>
</dbReference>
<dbReference type="InterPro" id="IPR032523">
    <property type="entry name" value="CcmF_C"/>
</dbReference>
<reference evidence="3" key="1">
    <citation type="journal article" date="2020" name="mSystems">
        <title>Genome- and Community-Level Interaction Insights into Carbon Utilization and Element Cycling Functions of Hydrothermarchaeota in Hydrothermal Sediment.</title>
        <authorList>
            <person name="Zhou Z."/>
            <person name="Liu Y."/>
            <person name="Xu W."/>
            <person name="Pan J."/>
            <person name="Luo Z.H."/>
            <person name="Li M."/>
        </authorList>
    </citation>
    <scope>NUCLEOTIDE SEQUENCE [LARGE SCALE GENOMIC DNA]</scope>
    <source>
        <strain evidence="3">HyVt-538</strain>
    </source>
</reference>
<dbReference type="Proteomes" id="UP000885806">
    <property type="component" value="Unassembled WGS sequence"/>
</dbReference>